<evidence type="ECO:0000313" key="2">
    <source>
        <dbReference type="Proteomes" id="UP000039541"/>
    </source>
</evidence>
<dbReference type="Proteomes" id="UP000039541">
    <property type="component" value="Unassembled WGS sequence"/>
</dbReference>
<name>A0A655C3G1_SALET</name>
<reference evidence="1 2" key="1">
    <citation type="submission" date="2015-03" db="EMBL/GenBank/DDBJ databases">
        <authorList>
            <consortium name="Pathogen Informatics"/>
        </authorList>
    </citation>
    <scope>NUCLEOTIDE SEQUENCE [LARGE SCALE GENOMIC DNA]</scope>
    <source>
        <strain evidence="1 2">3476</strain>
    </source>
</reference>
<dbReference type="EMBL" id="CQPC01000014">
    <property type="protein sequence ID" value="CNT93450.1"/>
    <property type="molecule type" value="Genomic_DNA"/>
</dbReference>
<dbReference type="AlphaFoldDB" id="A0A655C3G1"/>
<accession>A0A655C3G1</accession>
<proteinExistence type="predicted"/>
<sequence>MFSDRAERAAAKAAAHDIDRKADHLIGRNTGIAVSRVRHTLIRQRKHAIHLFSGERYGGRVDPDIAVAVFLHQRPRAARVSFVMQNTRRMGVQHLVAFHLFKGWQQDIGFFPRLRTRRLHGNRFSFLLFRRDRLVIRARQILTIGMGNWIDFTRRVQTSGVDAAPARQRFFNHNRSVTHVANLIDGFAHCQTVRHFHQRTLAVAKHQHVGFGID</sequence>
<gene>
    <name evidence="1" type="ORF">ERS008202_01443</name>
</gene>
<organism evidence="1 2">
    <name type="scientific">Salmonella enterica subsp. enterica serovar Bovismorbificans</name>
    <dbReference type="NCBI Taxonomy" id="58097"/>
    <lineage>
        <taxon>Bacteria</taxon>
        <taxon>Pseudomonadati</taxon>
        <taxon>Pseudomonadota</taxon>
        <taxon>Gammaproteobacteria</taxon>
        <taxon>Enterobacterales</taxon>
        <taxon>Enterobacteriaceae</taxon>
        <taxon>Salmonella</taxon>
    </lineage>
</organism>
<protein>
    <submittedName>
        <fullName evidence="1">Uncharacterized protein</fullName>
    </submittedName>
</protein>
<evidence type="ECO:0000313" key="1">
    <source>
        <dbReference type="EMBL" id="CNT93450.1"/>
    </source>
</evidence>